<dbReference type="EMBL" id="JBBPBN010000030">
    <property type="protein sequence ID" value="KAK9005718.1"/>
    <property type="molecule type" value="Genomic_DNA"/>
</dbReference>
<gene>
    <name evidence="3" type="ORF">V6N11_043140</name>
</gene>
<keyword evidence="4" id="KW-1185">Reference proteome</keyword>
<dbReference type="PANTHER" id="PTHR23172:SF68">
    <property type="entry name" value="DNAJ DOMAIN PROTEIN"/>
    <property type="match status" value="1"/>
</dbReference>
<dbReference type="PROSITE" id="PS50076">
    <property type="entry name" value="DNAJ_2"/>
    <property type="match status" value="1"/>
</dbReference>
<dbReference type="Proteomes" id="UP001396334">
    <property type="component" value="Unassembled WGS sequence"/>
</dbReference>
<dbReference type="InterPro" id="IPR001623">
    <property type="entry name" value="DnaJ_domain"/>
</dbReference>
<organism evidence="3 4">
    <name type="scientific">Hibiscus sabdariffa</name>
    <name type="common">roselle</name>
    <dbReference type="NCBI Taxonomy" id="183260"/>
    <lineage>
        <taxon>Eukaryota</taxon>
        <taxon>Viridiplantae</taxon>
        <taxon>Streptophyta</taxon>
        <taxon>Embryophyta</taxon>
        <taxon>Tracheophyta</taxon>
        <taxon>Spermatophyta</taxon>
        <taxon>Magnoliopsida</taxon>
        <taxon>eudicotyledons</taxon>
        <taxon>Gunneridae</taxon>
        <taxon>Pentapetalae</taxon>
        <taxon>rosids</taxon>
        <taxon>malvids</taxon>
        <taxon>Malvales</taxon>
        <taxon>Malvaceae</taxon>
        <taxon>Malvoideae</taxon>
        <taxon>Hibiscus</taxon>
    </lineage>
</organism>
<accession>A0ABR2QYL4</accession>
<sequence length="669" mass="71820">MTGQQTQLQPPAIDCGGFHLTFSPTPKPPVIRNNPPSSSSSTSSSISALSEFNTQCASAHLFLPPSIMDEFGVLTQRYGLKPQGKSVPLSQAKLSTTTTTTATATTRQSFGLSSGFTANSTSFSSESSFNLGANNGSFLDDQDFSFTQNSFGFGDDYGFGNPTTKPSNTGNNSGNGSSFDLASVLLDSGSKSSSTNSYVVDDLFGGMPGSQTASNDDDFGLFASSTKQKGSVGDLLGDFSGVAAKLKSSSRNGSWDSEKNEAGVDDLIPGFGESSSPVNRTNTKATKSTFKSTEEPFVVLESASGSEYDSFAAPEEPLPESDLFNLSGGTKLHASSNASPSSKPPPKPAQVLKEDKVKSSGASLIDELEDFAMGQMRNKASRSKEAEDAAKKTQQNTGDDLEAFFGVSSRSNSVPKQRETTLDPIFGANVQNRQQKTSGGASSTAKKPSSSSTMSYGIDDLSFIFGATPMFGEFDEVDGESEERRRARLGRHQRTQDRVARAVADMNQRDRESQNEQEERHRISEAMDFEIKRWAAGKEGNMRALLSSLQQVLWSDCGWEPVSLTDLITSGSVKKVYRKATLSVHPDKVQQKGATIEQKYIAEKVFDILKEAWNKFNKEELFPNGGECTQNVGSELTIKDQKQMNDGGIASFTLLSVHSALALELDALV</sequence>
<protein>
    <recommendedName>
        <fullName evidence="2">J domain-containing protein</fullName>
    </recommendedName>
</protein>
<feature type="region of interest" description="Disordered" evidence="1">
    <location>
        <begin position="24"/>
        <end position="45"/>
    </location>
</feature>
<evidence type="ECO:0000313" key="4">
    <source>
        <dbReference type="Proteomes" id="UP001396334"/>
    </source>
</evidence>
<dbReference type="SUPFAM" id="SSF46565">
    <property type="entry name" value="Chaperone J-domain"/>
    <property type="match status" value="1"/>
</dbReference>
<comment type="caution">
    <text evidence="3">The sequence shown here is derived from an EMBL/GenBank/DDBJ whole genome shotgun (WGS) entry which is preliminary data.</text>
</comment>
<feature type="region of interest" description="Disordered" evidence="1">
    <location>
        <begin position="377"/>
        <end position="454"/>
    </location>
</feature>
<dbReference type="PANTHER" id="PTHR23172">
    <property type="entry name" value="AUXILIN/CYCLIN G-ASSOCIATED KINASE-RELATED"/>
    <property type="match status" value="1"/>
</dbReference>
<feature type="compositionally biased region" description="Basic and acidic residues" evidence="1">
    <location>
        <begin position="382"/>
        <end position="391"/>
    </location>
</feature>
<proteinExistence type="predicted"/>
<evidence type="ECO:0000259" key="2">
    <source>
        <dbReference type="PROSITE" id="PS50076"/>
    </source>
</evidence>
<feature type="region of interest" description="Disordered" evidence="1">
    <location>
        <begin position="476"/>
        <end position="499"/>
    </location>
</feature>
<feature type="domain" description="J" evidence="2">
    <location>
        <begin position="557"/>
        <end position="621"/>
    </location>
</feature>
<feature type="region of interest" description="Disordered" evidence="1">
    <location>
        <begin position="250"/>
        <end position="290"/>
    </location>
</feature>
<evidence type="ECO:0000313" key="3">
    <source>
        <dbReference type="EMBL" id="KAK9005718.1"/>
    </source>
</evidence>
<feature type="compositionally biased region" description="Polar residues" evidence="1">
    <location>
        <begin position="273"/>
        <end position="290"/>
    </location>
</feature>
<feature type="compositionally biased region" description="Low complexity" evidence="1">
    <location>
        <begin position="438"/>
        <end position="454"/>
    </location>
</feature>
<reference evidence="3 4" key="1">
    <citation type="journal article" date="2024" name="G3 (Bethesda)">
        <title>Genome assembly of Hibiscus sabdariffa L. provides insights into metabolisms of medicinal natural products.</title>
        <authorList>
            <person name="Kim T."/>
        </authorList>
    </citation>
    <scope>NUCLEOTIDE SEQUENCE [LARGE SCALE GENOMIC DNA]</scope>
    <source>
        <strain evidence="3">TK-2024</strain>
        <tissue evidence="3">Old leaves</tissue>
    </source>
</reference>
<name>A0ABR2QYL4_9ROSI</name>
<dbReference type="InterPro" id="IPR036869">
    <property type="entry name" value="J_dom_sf"/>
</dbReference>
<feature type="region of interest" description="Disordered" evidence="1">
    <location>
        <begin position="308"/>
        <end position="359"/>
    </location>
</feature>
<evidence type="ECO:0000256" key="1">
    <source>
        <dbReference type="SAM" id="MobiDB-lite"/>
    </source>
</evidence>
<dbReference type="Gene3D" id="1.10.287.110">
    <property type="entry name" value="DnaJ domain"/>
    <property type="match status" value="1"/>
</dbReference>